<dbReference type="EMBL" id="JADOXO010000583">
    <property type="protein sequence ID" value="KAF9802246.1"/>
    <property type="molecule type" value="Genomic_DNA"/>
</dbReference>
<name>A0A8H7TXG8_9APHY</name>
<evidence type="ECO:0000313" key="2">
    <source>
        <dbReference type="Proteomes" id="UP000639403"/>
    </source>
</evidence>
<dbReference type="Gene3D" id="3.40.50.12780">
    <property type="entry name" value="N-terminal domain of ligase-like"/>
    <property type="match status" value="1"/>
</dbReference>
<dbReference type="Proteomes" id="UP000639403">
    <property type="component" value="Unassembled WGS sequence"/>
</dbReference>
<gene>
    <name evidence="1" type="ORF">IEO21_09906</name>
</gene>
<reference evidence="1" key="2">
    <citation type="journal article" name="Front. Microbiol.">
        <title>Degradative Capacity of Two Strains of Rhodonia placenta: From Phenotype to Genotype.</title>
        <authorList>
            <person name="Kolle M."/>
            <person name="Horta M.A.C."/>
            <person name="Nowrousian M."/>
            <person name="Ohm R.A."/>
            <person name="Benz J.P."/>
            <person name="Pilgard A."/>
        </authorList>
    </citation>
    <scope>NUCLEOTIDE SEQUENCE</scope>
    <source>
        <strain evidence="1">FPRL280</strain>
    </source>
</reference>
<sequence length="197" mass="21274">MSSPNRFVLPPVPQIHGKSCGTFKMPPLDGSLALPELYEWHAEHSPDHPLFVFAKEDGSVYKLCWPEVLRAVYTGIKIIRDRAHWQPGMTKAPVVAILSNSDSVPYATTTMAIMRANCTAFLISSRNSPAAVAHLLNKVSTGLIPGLPAPKHPPAILTPDLVLDQAKATGSDILVTVPAIVENSKLPLTHTDAIAYI</sequence>
<evidence type="ECO:0000313" key="1">
    <source>
        <dbReference type="EMBL" id="KAF9802246.1"/>
    </source>
</evidence>
<comment type="caution">
    <text evidence="1">The sequence shown here is derived from an EMBL/GenBank/DDBJ whole genome shotgun (WGS) entry which is preliminary data.</text>
</comment>
<protein>
    <recommendedName>
        <fullName evidence="3">AMP-dependent synthetase/ligase domain-containing protein</fullName>
    </recommendedName>
</protein>
<proteinExistence type="predicted"/>
<evidence type="ECO:0008006" key="3">
    <source>
        <dbReference type="Google" id="ProtNLM"/>
    </source>
</evidence>
<dbReference type="InterPro" id="IPR042099">
    <property type="entry name" value="ANL_N_sf"/>
</dbReference>
<dbReference type="SUPFAM" id="SSF56801">
    <property type="entry name" value="Acetyl-CoA synthetase-like"/>
    <property type="match status" value="1"/>
</dbReference>
<reference evidence="1" key="1">
    <citation type="submission" date="2020-11" db="EMBL/GenBank/DDBJ databases">
        <authorList>
            <person name="Koelle M."/>
            <person name="Horta M.A.C."/>
            <person name="Nowrousian M."/>
            <person name="Ohm R.A."/>
            <person name="Benz P."/>
            <person name="Pilgard A."/>
        </authorList>
    </citation>
    <scope>NUCLEOTIDE SEQUENCE</scope>
    <source>
        <strain evidence="1">FPRL280</strain>
    </source>
</reference>
<dbReference type="AlphaFoldDB" id="A0A8H7TXG8"/>
<accession>A0A8H7TXG8</accession>
<organism evidence="1 2">
    <name type="scientific">Rhodonia placenta</name>
    <dbReference type="NCBI Taxonomy" id="104341"/>
    <lineage>
        <taxon>Eukaryota</taxon>
        <taxon>Fungi</taxon>
        <taxon>Dikarya</taxon>
        <taxon>Basidiomycota</taxon>
        <taxon>Agaricomycotina</taxon>
        <taxon>Agaricomycetes</taxon>
        <taxon>Polyporales</taxon>
        <taxon>Adustoporiaceae</taxon>
        <taxon>Rhodonia</taxon>
    </lineage>
</organism>